<comment type="caution">
    <text evidence="3">The sequence shown here is derived from an EMBL/GenBank/DDBJ whole genome shotgun (WGS) entry which is preliminary data.</text>
</comment>
<dbReference type="InterPro" id="IPR041588">
    <property type="entry name" value="Integrase_H2C2"/>
</dbReference>
<feature type="domain" description="Integrase zinc-binding" evidence="2">
    <location>
        <begin position="22"/>
        <end position="76"/>
    </location>
</feature>
<dbReference type="GO" id="GO:0003964">
    <property type="term" value="F:RNA-directed DNA polymerase activity"/>
    <property type="evidence" value="ECO:0007669"/>
    <property type="project" value="UniProtKB-EC"/>
</dbReference>
<keyword evidence="4" id="KW-1185">Reference proteome</keyword>
<dbReference type="Proteomes" id="UP000887159">
    <property type="component" value="Unassembled WGS sequence"/>
</dbReference>
<name>A0A8X6V8E9_TRICX</name>
<dbReference type="PANTHER" id="PTHR37984">
    <property type="entry name" value="PROTEIN CBG26694"/>
    <property type="match status" value="1"/>
</dbReference>
<dbReference type="InterPro" id="IPR050951">
    <property type="entry name" value="Retrovirus_Pol_polyprotein"/>
</dbReference>
<evidence type="ECO:0000256" key="1">
    <source>
        <dbReference type="ARBA" id="ARBA00012493"/>
    </source>
</evidence>
<evidence type="ECO:0000259" key="2">
    <source>
        <dbReference type="Pfam" id="PF17921"/>
    </source>
</evidence>
<dbReference type="EC" id="2.7.7.49" evidence="1"/>
<protein>
    <recommendedName>
        <fullName evidence="1">RNA-directed DNA polymerase</fullName>
        <ecNumber evidence="1">2.7.7.49</ecNumber>
    </recommendedName>
</protein>
<dbReference type="AlphaFoldDB" id="A0A8X6V8E9"/>
<sequence length="126" mass="14564">MEGKLIRVTRTKRGDEIRQLCVPLKFRLEINRLSHDEIGGHLDVTKAKNRVLRYFFGPNIYRDIEEFFKTCDACQRLGKPRDKVKAPLKLIPIIAEVFSKINIDTVGPVPQKQILDYGHMCNLKVS</sequence>
<gene>
    <name evidence="3" type="primary">pol_3610</name>
    <name evidence="3" type="ORF">TNCV_4659601</name>
</gene>
<organism evidence="3 4">
    <name type="scientific">Trichonephila clavipes</name>
    <name type="common">Golden silk orbweaver</name>
    <name type="synonym">Nephila clavipes</name>
    <dbReference type="NCBI Taxonomy" id="2585209"/>
    <lineage>
        <taxon>Eukaryota</taxon>
        <taxon>Metazoa</taxon>
        <taxon>Ecdysozoa</taxon>
        <taxon>Arthropoda</taxon>
        <taxon>Chelicerata</taxon>
        <taxon>Arachnida</taxon>
        <taxon>Araneae</taxon>
        <taxon>Araneomorphae</taxon>
        <taxon>Entelegynae</taxon>
        <taxon>Araneoidea</taxon>
        <taxon>Nephilidae</taxon>
        <taxon>Trichonephila</taxon>
    </lineage>
</organism>
<evidence type="ECO:0000313" key="4">
    <source>
        <dbReference type="Proteomes" id="UP000887159"/>
    </source>
</evidence>
<dbReference type="FunFam" id="1.10.340.70:FF:000001">
    <property type="entry name" value="Retrovirus-related Pol polyprotein from transposon gypsy-like Protein"/>
    <property type="match status" value="1"/>
</dbReference>
<dbReference type="Gene3D" id="1.10.340.70">
    <property type="match status" value="1"/>
</dbReference>
<accession>A0A8X6V8E9</accession>
<reference evidence="3" key="1">
    <citation type="submission" date="2020-08" db="EMBL/GenBank/DDBJ databases">
        <title>Multicomponent nature underlies the extraordinary mechanical properties of spider dragline silk.</title>
        <authorList>
            <person name="Kono N."/>
            <person name="Nakamura H."/>
            <person name="Mori M."/>
            <person name="Yoshida Y."/>
            <person name="Ohtoshi R."/>
            <person name="Malay A.D."/>
            <person name="Moran D.A.P."/>
            <person name="Tomita M."/>
            <person name="Numata K."/>
            <person name="Arakawa K."/>
        </authorList>
    </citation>
    <scope>NUCLEOTIDE SEQUENCE</scope>
</reference>
<dbReference type="EMBL" id="BMAU01021284">
    <property type="protein sequence ID" value="GFY08767.1"/>
    <property type="molecule type" value="Genomic_DNA"/>
</dbReference>
<evidence type="ECO:0000313" key="3">
    <source>
        <dbReference type="EMBL" id="GFY08767.1"/>
    </source>
</evidence>
<proteinExistence type="predicted"/>
<dbReference type="Pfam" id="PF17921">
    <property type="entry name" value="Integrase_H2C2"/>
    <property type="match status" value="1"/>
</dbReference>
<dbReference type="PANTHER" id="PTHR37984:SF15">
    <property type="entry name" value="INTEGRASE CATALYTIC DOMAIN-CONTAINING PROTEIN"/>
    <property type="match status" value="1"/>
</dbReference>